<dbReference type="Pfam" id="PF04070">
    <property type="entry name" value="DUF378"/>
    <property type="match status" value="1"/>
</dbReference>
<keyword evidence="3" id="KW-1185">Reference proteome</keyword>
<evidence type="ECO:0000256" key="1">
    <source>
        <dbReference type="SAM" id="Phobius"/>
    </source>
</evidence>
<dbReference type="PANTHER" id="PTHR37304">
    <property type="entry name" value="MEMBRANE PROTEIN-RELATED"/>
    <property type="match status" value="1"/>
</dbReference>
<evidence type="ECO:0000313" key="2">
    <source>
        <dbReference type="EMBL" id="STX50814.1"/>
    </source>
</evidence>
<reference evidence="2 3" key="1">
    <citation type="submission" date="2018-06" db="EMBL/GenBank/DDBJ databases">
        <authorList>
            <consortium name="Pathogen Informatics"/>
            <person name="Doyle S."/>
        </authorList>
    </citation>
    <scope>NUCLEOTIDE SEQUENCE [LARGE SCALE GENOMIC DNA]</scope>
    <source>
        <strain evidence="2 3">NCTC13316</strain>
    </source>
</reference>
<feature type="transmembrane region" description="Helical" evidence="1">
    <location>
        <begin position="43"/>
        <end position="63"/>
    </location>
</feature>
<feature type="transmembrane region" description="Helical" evidence="1">
    <location>
        <begin position="12"/>
        <end position="37"/>
    </location>
</feature>
<name>A0A378JI47_9GAMM</name>
<gene>
    <name evidence="2" type="ORF">NCTC13316_00902</name>
</gene>
<keyword evidence="1" id="KW-0812">Transmembrane</keyword>
<dbReference type="PANTHER" id="PTHR37304:SF1">
    <property type="entry name" value="MEMBRANE PROTEIN"/>
    <property type="match status" value="1"/>
</dbReference>
<protein>
    <submittedName>
        <fullName evidence="2">Domain of uncharacterized function (DUF378)</fullName>
    </submittedName>
</protein>
<keyword evidence="1" id="KW-0472">Membrane</keyword>
<keyword evidence="1" id="KW-1133">Transmembrane helix</keyword>
<dbReference type="EMBL" id="UGOD01000001">
    <property type="protein sequence ID" value="STX50814.1"/>
    <property type="molecule type" value="Genomic_DNA"/>
</dbReference>
<dbReference type="AlphaFoldDB" id="A0A378JI47"/>
<proteinExistence type="predicted"/>
<dbReference type="Proteomes" id="UP000254794">
    <property type="component" value="Unassembled WGS sequence"/>
</dbReference>
<sequence length="68" mass="7457">MKILNGLDVVALIILIIGGINWGLVGIAGFDLVAFLFGPMSVLSRIVYILVGLSALYTLYLLFKFLKR</sequence>
<organism evidence="2 3">
    <name type="scientific">Legionella busanensis</name>
    <dbReference type="NCBI Taxonomy" id="190655"/>
    <lineage>
        <taxon>Bacteria</taxon>
        <taxon>Pseudomonadati</taxon>
        <taxon>Pseudomonadota</taxon>
        <taxon>Gammaproteobacteria</taxon>
        <taxon>Legionellales</taxon>
        <taxon>Legionellaceae</taxon>
        <taxon>Legionella</taxon>
    </lineage>
</organism>
<accession>A0A378JI47</accession>
<dbReference type="RefSeq" id="WP_115330495.1">
    <property type="nucleotide sequence ID" value="NZ_CAAAHP010000007.1"/>
</dbReference>
<evidence type="ECO:0000313" key="3">
    <source>
        <dbReference type="Proteomes" id="UP000254794"/>
    </source>
</evidence>
<dbReference type="InterPro" id="IPR007211">
    <property type="entry name" value="DUF378"/>
</dbReference>